<dbReference type="GO" id="GO:0005911">
    <property type="term" value="C:cell-cell junction"/>
    <property type="evidence" value="ECO:0007669"/>
    <property type="project" value="TreeGrafter"/>
</dbReference>
<comment type="caution">
    <text evidence="1">The sequence shown here is derived from an EMBL/GenBank/DDBJ whole genome shotgun (WGS) entry which is preliminary data.</text>
</comment>
<dbReference type="GO" id="GO:0007165">
    <property type="term" value="P:signal transduction"/>
    <property type="evidence" value="ECO:0007669"/>
    <property type="project" value="TreeGrafter"/>
</dbReference>
<gene>
    <name evidence="1" type="ORF">CRENBAI_024909</name>
</gene>
<dbReference type="GO" id="GO:0005737">
    <property type="term" value="C:cytoplasm"/>
    <property type="evidence" value="ECO:0007669"/>
    <property type="project" value="TreeGrafter"/>
</dbReference>
<proteinExistence type="predicted"/>
<dbReference type="Proteomes" id="UP001311232">
    <property type="component" value="Unassembled WGS sequence"/>
</dbReference>
<name>A0AAV9QYD0_9TELE</name>
<keyword evidence="2" id="KW-1185">Reference proteome</keyword>
<evidence type="ECO:0000313" key="1">
    <source>
        <dbReference type="EMBL" id="KAK5601519.1"/>
    </source>
</evidence>
<dbReference type="EMBL" id="JAHHUM010002671">
    <property type="protein sequence ID" value="KAK5601519.1"/>
    <property type="molecule type" value="Genomic_DNA"/>
</dbReference>
<protein>
    <submittedName>
        <fullName evidence="1">Uncharacterized protein</fullName>
    </submittedName>
</protein>
<accession>A0AAV9QYD0</accession>
<reference evidence="1 2" key="1">
    <citation type="submission" date="2021-06" db="EMBL/GenBank/DDBJ databases">
        <authorList>
            <person name="Palmer J.M."/>
        </authorList>
    </citation>
    <scope>NUCLEOTIDE SEQUENCE [LARGE SCALE GENOMIC DNA]</scope>
    <source>
        <strain evidence="1 2">MEX-2019</strain>
        <tissue evidence="1">Muscle</tissue>
    </source>
</reference>
<dbReference type="PANTHER" id="PTHR10316:SF12">
    <property type="entry name" value="MEMBRANE-ASSOCIATED GUANYLATE KINASE, WW AND PDZ DOMAIN-CONTAINING PROTEIN 1"/>
    <property type="match status" value="1"/>
</dbReference>
<organism evidence="1 2">
    <name type="scientific">Crenichthys baileyi</name>
    <name type="common">White River springfish</name>
    <dbReference type="NCBI Taxonomy" id="28760"/>
    <lineage>
        <taxon>Eukaryota</taxon>
        <taxon>Metazoa</taxon>
        <taxon>Chordata</taxon>
        <taxon>Craniata</taxon>
        <taxon>Vertebrata</taxon>
        <taxon>Euteleostomi</taxon>
        <taxon>Actinopterygii</taxon>
        <taxon>Neopterygii</taxon>
        <taxon>Teleostei</taxon>
        <taxon>Neoteleostei</taxon>
        <taxon>Acanthomorphata</taxon>
        <taxon>Ovalentaria</taxon>
        <taxon>Atherinomorphae</taxon>
        <taxon>Cyprinodontiformes</taxon>
        <taxon>Goodeidae</taxon>
        <taxon>Crenichthys</taxon>
    </lineage>
</organism>
<sequence>MFAPFGTKLNKDLKHYLSQRFQKSSPDHELQQTIRENLYRHAVPFGGFPFMLACSTFKACDALCGLFTPLTPRFPLTLVPFATKRTLSGINKDMTHPLVFQGQ</sequence>
<dbReference type="PANTHER" id="PTHR10316">
    <property type="entry name" value="MEMBRANE ASSOCIATED GUANYLATE KINASE-RELATED"/>
    <property type="match status" value="1"/>
</dbReference>
<evidence type="ECO:0000313" key="2">
    <source>
        <dbReference type="Proteomes" id="UP001311232"/>
    </source>
</evidence>
<dbReference type="AlphaFoldDB" id="A0AAV9QYD0"/>